<dbReference type="InterPro" id="IPR029030">
    <property type="entry name" value="Caspase-like_dom_sf"/>
</dbReference>
<reference evidence="6" key="1">
    <citation type="submission" date="2021-01" db="EMBL/GenBank/DDBJ databases">
        <authorList>
            <person name="Corre E."/>
            <person name="Pelletier E."/>
            <person name="Niang G."/>
            <person name="Scheremetjew M."/>
            <person name="Finn R."/>
            <person name="Kale V."/>
            <person name="Holt S."/>
            <person name="Cochrane G."/>
            <person name="Meng A."/>
            <person name="Brown T."/>
            <person name="Cohen L."/>
        </authorList>
    </citation>
    <scope>NUCLEOTIDE SEQUENCE</scope>
    <source>
        <strain evidence="6">CCCM811</strain>
    </source>
</reference>
<gene>
    <name evidence="5" type="ORF">LGLO00237_LOCUS19573</name>
    <name evidence="6" type="ORF">LGLO00237_LOCUS19577</name>
</gene>
<feature type="domain" description="Caspase family p20" evidence="4">
    <location>
        <begin position="151"/>
        <end position="283"/>
    </location>
</feature>
<keyword evidence="1" id="KW-0862">Zinc</keyword>
<accession>A0A6V3NXI9</accession>
<dbReference type="PROSITE" id="PS50103">
    <property type="entry name" value="ZF_C3H1"/>
    <property type="match status" value="1"/>
</dbReference>
<dbReference type="SUPFAM" id="SSF52129">
    <property type="entry name" value="Caspase-like"/>
    <property type="match status" value="1"/>
</dbReference>
<evidence type="ECO:0000313" key="6">
    <source>
        <dbReference type="EMBL" id="CAE0667954.1"/>
    </source>
</evidence>
<dbReference type="PANTHER" id="PTHR22576">
    <property type="entry name" value="MUCOSA ASSOCIATED LYMPHOID TISSUE LYMPHOMA TRANSLOCATION PROTEIN 1/PARACASPASE"/>
    <property type="match status" value="1"/>
</dbReference>
<feature type="compositionally biased region" description="Low complexity" evidence="2">
    <location>
        <begin position="642"/>
        <end position="656"/>
    </location>
</feature>
<dbReference type="EMBL" id="HBIV01027339">
    <property type="protein sequence ID" value="CAE0667950.1"/>
    <property type="molecule type" value="Transcribed_RNA"/>
</dbReference>
<dbReference type="GO" id="GO:0004197">
    <property type="term" value="F:cysteine-type endopeptidase activity"/>
    <property type="evidence" value="ECO:0007669"/>
    <property type="project" value="InterPro"/>
</dbReference>
<evidence type="ECO:0000256" key="2">
    <source>
        <dbReference type="SAM" id="MobiDB-lite"/>
    </source>
</evidence>
<dbReference type="GO" id="GO:0006508">
    <property type="term" value="P:proteolysis"/>
    <property type="evidence" value="ECO:0007669"/>
    <property type="project" value="InterPro"/>
</dbReference>
<dbReference type="EMBL" id="HBIV01027345">
    <property type="protein sequence ID" value="CAE0667954.1"/>
    <property type="molecule type" value="Transcribed_RNA"/>
</dbReference>
<feature type="compositionally biased region" description="Basic residues" evidence="2">
    <location>
        <begin position="599"/>
        <end position="608"/>
    </location>
</feature>
<evidence type="ECO:0000259" key="3">
    <source>
        <dbReference type="PROSITE" id="PS50103"/>
    </source>
</evidence>
<organism evidence="6">
    <name type="scientific">Lotharella globosa</name>
    <dbReference type="NCBI Taxonomy" id="91324"/>
    <lineage>
        <taxon>Eukaryota</taxon>
        <taxon>Sar</taxon>
        <taxon>Rhizaria</taxon>
        <taxon>Cercozoa</taxon>
        <taxon>Chlorarachniophyceae</taxon>
        <taxon>Lotharella</taxon>
    </lineage>
</organism>
<feature type="domain" description="C3H1-type" evidence="3">
    <location>
        <begin position="521"/>
        <end position="549"/>
    </location>
</feature>
<evidence type="ECO:0000256" key="1">
    <source>
        <dbReference type="PROSITE-ProRule" id="PRU00723"/>
    </source>
</evidence>
<name>A0A6V3NXI9_9EUKA</name>
<evidence type="ECO:0000313" key="5">
    <source>
        <dbReference type="EMBL" id="CAE0667950.1"/>
    </source>
</evidence>
<dbReference type="Pfam" id="PF00656">
    <property type="entry name" value="Peptidase_C14"/>
    <property type="match status" value="1"/>
</dbReference>
<keyword evidence="1" id="KW-0479">Metal-binding</keyword>
<sequence>MGDPRVLDSPDWIDTDHWVNAILLDAQELRKRESSTYVFIPLSKQKLQSPAAKGSMRQEIKDSKNGTSKNRRNDETISTAPSTDTLQADTLQALFPLPKIWSVMSNAMANRLSLWCKAGKLSSSHSSCALDAGVQPSSGVCAPSHKKHSERCRLALIIANWEYEGDRVMNLRTPEQDQKIIKCALEANGFEASLRTNLTAQRLKNEIGNFVEKVMRMNSRVKVEAILFYFAGHGMSDSNGHLHLCGVDASSDCNQGILKLRYIREQFKEMAGSLKIAVLDCCRISTTSPKGIIALELDFPAVYSTKPFERAFDRVTDDGLQKAVSPFAGSFARNLVDKRNRTIGDAIHKTCEDIRSFTSGTQTPQVDSKHLEDLDQLLLHGSITKPSQQKSTGSYHTLGHKKQTSRVISMERQSNVTAETKEYLLEECPIKTHAEGFLVETPFPNGHLVESNSLCERLLSFTMKNYSGDKDFIQYMEVFNLLSFIVGIMSILDDGTCLNVQNFIPFALVVARPRCYFHYRRPPQKWCPQFVRHKTCRFKYKCHFAHHFLELQPMPCVANERCRDGFCPYIHTREAKTTFPTQLRQIYSMLRLRESPRSSRPKTRKWRKYISSPSRNKPATAVRLNCRPLGGQKISQGHVHPRSSGPSTCSSRSSSRTHVNSPKPDLQPTVGNPFKKHSFIRRLLIERQSSMLEHVGCSRL</sequence>
<dbReference type="InterPro" id="IPR000571">
    <property type="entry name" value="Znf_CCCH"/>
</dbReference>
<evidence type="ECO:0008006" key="7">
    <source>
        <dbReference type="Google" id="ProtNLM"/>
    </source>
</evidence>
<protein>
    <recommendedName>
        <fullName evidence="7">C3H1-type domain-containing protein</fullName>
    </recommendedName>
</protein>
<dbReference type="Gene3D" id="3.40.50.1460">
    <property type="match status" value="1"/>
</dbReference>
<feature type="region of interest" description="Disordered" evidence="2">
    <location>
        <begin position="592"/>
        <end position="673"/>
    </location>
</feature>
<dbReference type="InterPro" id="IPR001309">
    <property type="entry name" value="Pept_C14_p20"/>
</dbReference>
<dbReference type="InterPro" id="IPR052039">
    <property type="entry name" value="Caspase-related_regulators"/>
</dbReference>
<keyword evidence="1" id="KW-0863">Zinc-finger</keyword>
<dbReference type="PANTHER" id="PTHR22576:SF37">
    <property type="entry name" value="MUCOSA-ASSOCIATED LYMPHOID TISSUE LYMPHOMA TRANSLOCATION PROTEIN 1"/>
    <property type="match status" value="1"/>
</dbReference>
<proteinExistence type="predicted"/>
<feature type="zinc finger region" description="C3H1-type" evidence="1">
    <location>
        <begin position="521"/>
        <end position="549"/>
    </location>
</feature>
<feature type="region of interest" description="Disordered" evidence="2">
    <location>
        <begin position="49"/>
        <end position="83"/>
    </location>
</feature>
<dbReference type="PROSITE" id="PS50208">
    <property type="entry name" value="CASPASE_P20"/>
    <property type="match status" value="1"/>
</dbReference>
<dbReference type="AlphaFoldDB" id="A0A6V3NXI9"/>
<dbReference type="InterPro" id="IPR011600">
    <property type="entry name" value="Pept_C14_caspase"/>
</dbReference>
<evidence type="ECO:0000259" key="4">
    <source>
        <dbReference type="PROSITE" id="PS50208"/>
    </source>
</evidence>
<dbReference type="GO" id="GO:0008270">
    <property type="term" value="F:zinc ion binding"/>
    <property type="evidence" value="ECO:0007669"/>
    <property type="project" value="UniProtKB-KW"/>
</dbReference>